<dbReference type="EMBL" id="CP110425">
    <property type="protein sequence ID" value="WAQ84806.1"/>
    <property type="molecule type" value="Genomic_DNA"/>
</dbReference>
<keyword evidence="2" id="KW-1185">Reference proteome</keyword>
<dbReference type="Proteomes" id="UP001164743">
    <property type="component" value="Chromosome 5A"/>
</dbReference>
<evidence type="ECO:0000313" key="1">
    <source>
        <dbReference type="EMBL" id="WAQ84806.1"/>
    </source>
</evidence>
<protein>
    <submittedName>
        <fullName evidence="1">Uncharacterized protein</fullName>
    </submittedName>
</protein>
<organism evidence="1 2">
    <name type="scientific">Puccinia triticina</name>
    <dbReference type="NCBI Taxonomy" id="208348"/>
    <lineage>
        <taxon>Eukaryota</taxon>
        <taxon>Fungi</taxon>
        <taxon>Dikarya</taxon>
        <taxon>Basidiomycota</taxon>
        <taxon>Pucciniomycotina</taxon>
        <taxon>Pucciniomycetes</taxon>
        <taxon>Pucciniales</taxon>
        <taxon>Pucciniaceae</taxon>
        <taxon>Puccinia</taxon>
    </lineage>
</organism>
<name>A0ABY7CKZ2_9BASI</name>
<gene>
    <name evidence="1" type="ORF">PtA15_5A379</name>
</gene>
<reference evidence="1" key="1">
    <citation type="submission" date="2022-10" db="EMBL/GenBank/DDBJ databases">
        <title>Puccinia triticina Genome sequencing and assembly.</title>
        <authorList>
            <person name="Li C."/>
        </authorList>
    </citation>
    <scope>NUCLEOTIDE SEQUENCE</scope>
    <source>
        <strain evidence="1">Pt15</strain>
    </source>
</reference>
<dbReference type="RefSeq" id="XP_053020361.1">
    <property type="nucleotide sequence ID" value="XM_053169133.1"/>
</dbReference>
<accession>A0ABY7CKZ2</accession>
<sequence>MEDVRSREDLGSDPDEAVIPAELDHFMHHPTLEGQSARYKISSVATILHMAYSETCTLQVEWNDQLLEAFQKTTAQFNDSNLLALWNQQLSRIRYAIDCGFLTEIPGDLHEVLVMMMNGQQVITEGQLPHNEDADEEDESEQQYLEDIENILAKTMLADLEQEATAVNQSNILNEANFEYQADV</sequence>
<dbReference type="GeneID" id="77810028"/>
<proteinExistence type="predicted"/>
<evidence type="ECO:0000313" key="2">
    <source>
        <dbReference type="Proteomes" id="UP001164743"/>
    </source>
</evidence>